<dbReference type="AlphaFoldDB" id="A0A165C9F8"/>
<dbReference type="Gene3D" id="3.80.10.10">
    <property type="entry name" value="Ribonuclease Inhibitor"/>
    <property type="match status" value="1"/>
</dbReference>
<proteinExistence type="predicted"/>
<dbReference type="SUPFAM" id="SSF52047">
    <property type="entry name" value="RNI-like"/>
    <property type="match status" value="1"/>
</dbReference>
<accession>A0A165C9F8</accession>
<keyword evidence="2" id="KW-1185">Reference proteome</keyword>
<evidence type="ECO:0008006" key="3">
    <source>
        <dbReference type="Google" id="ProtNLM"/>
    </source>
</evidence>
<dbReference type="InParanoid" id="A0A165C9F8"/>
<dbReference type="InterPro" id="IPR032675">
    <property type="entry name" value="LRR_dom_sf"/>
</dbReference>
<evidence type="ECO:0000313" key="1">
    <source>
        <dbReference type="EMBL" id="KZV82062.1"/>
    </source>
</evidence>
<gene>
    <name evidence="1" type="ORF">EXIGLDRAFT_844066</name>
</gene>
<sequence>MIFPDSFRIFNRSQLRALAPRLTHLKLQQDPLPRGSVFAHRVHAIERLIYPHLTVLRLSGPRMDVSSLLAASPKLRASFPSLGALFLTRIHIRAQTLKTILVHLGPQLETLVFQSVIIRSANDYHGLGTAFGPMSLLNYDIIPDNFLPSLKELRIPGIHYYFSKPPLSIRNLRSGLPKLARLSLDVTLLDVVHVLPASLEQLTVYHRSKMAPSSRASDMGDITDPWQTVQHLKMRLARFKSSAPRLRAILLRVSSAPIRALPDWRMLSFLLAGVLGNLDIQFQSEVHVNEPSVRLALHREHCIEAGLPITDADERLLHADVTSSYFQRDRKRI</sequence>
<name>A0A165C9F8_EXIGL</name>
<dbReference type="Proteomes" id="UP000077266">
    <property type="component" value="Unassembled WGS sequence"/>
</dbReference>
<reference evidence="1 2" key="1">
    <citation type="journal article" date="2016" name="Mol. Biol. Evol.">
        <title>Comparative Genomics of Early-Diverging Mushroom-Forming Fungi Provides Insights into the Origins of Lignocellulose Decay Capabilities.</title>
        <authorList>
            <person name="Nagy L.G."/>
            <person name="Riley R."/>
            <person name="Tritt A."/>
            <person name="Adam C."/>
            <person name="Daum C."/>
            <person name="Floudas D."/>
            <person name="Sun H."/>
            <person name="Yadav J.S."/>
            <person name="Pangilinan J."/>
            <person name="Larsson K.H."/>
            <person name="Matsuura K."/>
            <person name="Barry K."/>
            <person name="Labutti K."/>
            <person name="Kuo R."/>
            <person name="Ohm R.A."/>
            <person name="Bhattacharya S.S."/>
            <person name="Shirouzu T."/>
            <person name="Yoshinaga Y."/>
            <person name="Martin F.M."/>
            <person name="Grigoriev I.V."/>
            <person name="Hibbett D.S."/>
        </authorList>
    </citation>
    <scope>NUCLEOTIDE SEQUENCE [LARGE SCALE GENOMIC DNA]</scope>
    <source>
        <strain evidence="1 2">HHB12029</strain>
    </source>
</reference>
<evidence type="ECO:0000313" key="2">
    <source>
        <dbReference type="Proteomes" id="UP000077266"/>
    </source>
</evidence>
<dbReference type="EMBL" id="KV426348">
    <property type="protein sequence ID" value="KZV82062.1"/>
    <property type="molecule type" value="Genomic_DNA"/>
</dbReference>
<organism evidence="1 2">
    <name type="scientific">Exidia glandulosa HHB12029</name>
    <dbReference type="NCBI Taxonomy" id="1314781"/>
    <lineage>
        <taxon>Eukaryota</taxon>
        <taxon>Fungi</taxon>
        <taxon>Dikarya</taxon>
        <taxon>Basidiomycota</taxon>
        <taxon>Agaricomycotina</taxon>
        <taxon>Agaricomycetes</taxon>
        <taxon>Auriculariales</taxon>
        <taxon>Exidiaceae</taxon>
        <taxon>Exidia</taxon>
    </lineage>
</organism>
<protein>
    <recommendedName>
        <fullName evidence="3">F-box domain-containing protein</fullName>
    </recommendedName>
</protein>